<reference evidence="1" key="1">
    <citation type="submission" date="2018-12" db="EMBL/GenBank/DDBJ databases">
        <authorList>
            <person name="Jadhav K."/>
            <person name="Kushwaha B."/>
            <person name="Jadhav I."/>
        </authorList>
    </citation>
    <scope>NUCLEOTIDE SEQUENCE [LARGE SCALE GENOMIC DNA]</scope>
    <source>
        <strain evidence="1">SBS 10</strain>
    </source>
</reference>
<organism evidence="1">
    <name type="scientific">Billgrantia gudaonensis</name>
    <dbReference type="NCBI Taxonomy" id="376427"/>
    <lineage>
        <taxon>Bacteria</taxon>
        <taxon>Pseudomonadati</taxon>
        <taxon>Pseudomonadota</taxon>
        <taxon>Gammaproteobacteria</taxon>
        <taxon>Oceanospirillales</taxon>
        <taxon>Halomonadaceae</taxon>
        <taxon>Billgrantia</taxon>
    </lineage>
</organism>
<protein>
    <submittedName>
        <fullName evidence="1">Uncharacterized protein</fullName>
    </submittedName>
</protein>
<evidence type="ECO:0000313" key="1">
    <source>
        <dbReference type="EMBL" id="RUA22824.1"/>
    </source>
</evidence>
<name>A0A3S0VT10_9GAMM</name>
<comment type="caution">
    <text evidence="1">The sequence shown here is derived from an EMBL/GenBank/DDBJ whole genome shotgun (WGS) entry which is preliminary data.</text>
</comment>
<dbReference type="EMBL" id="RXHI01000009">
    <property type="protein sequence ID" value="RUA22824.1"/>
    <property type="molecule type" value="Genomic_DNA"/>
</dbReference>
<proteinExistence type="predicted"/>
<accession>A0A3S0VT10</accession>
<gene>
    <name evidence="1" type="ORF">DSL92_03775</name>
</gene>
<dbReference type="AlphaFoldDB" id="A0A3S0VT10"/>
<sequence>MAPYPITDGAHQRSLIARRGSSADALRTPRRGRDGEAIAWLTTATSAWPPPWWPAIRTAPGLIARRLGLETASEHW</sequence>